<dbReference type="InterPro" id="IPR032806">
    <property type="entry name" value="YbfD_N"/>
</dbReference>
<organism evidence="2 3">
    <name type="scientific">Rhizobium lusitanum</name>
    <dbReference type="NCBI Taxonomy" id="293958"/>
    <lineage>
        <taxon>Bacteria</taxon>
        <taxon>Pseudomonadati</taxon>
        <taxon>Pseudomonadota</taxon>
        <taxon>Alphaproteobacteria</taxon>
        <taxon>Hyphomicrobiales</taxon>
        <taxon>Rhizobiaceae</taxon>
        <taxon>Rhizobium/Agrobacterium group</taxon>
        <taxon>Rhizobium</taxon>
    </lineage>
</organism>
<gene>
    <name evidence="2" type="ORF">GA0061101_1411</name>
</gene>
<name>A0A1C3XH06_9HYPH</name>
<dbReference type="RefSeq" id="WP_141694158.1">
    <property type="nucleotide sequence ID" value="NZ_FMAF01000041.1"/>
</dbReference>
<dbReference type="OrthoDB" id="8001376at2"/>
<dbReference type="Proteomes" id="UP000199205">
    <property type="component" value="Unassembled WGS sequence"/>
</dbReference>
<protein>
    <submittedName>
        <fullName evidence="2">DDE_Tnp_1-associated</fullName>
    </submittedName>
</protein>
<reference evidence="2 3" key="1">
    <citation type="submission" date="2016-08" db="EMBL/GenBank/DDBJ databases">
        <authorList>
            <person name="Seilhamer J.J."/>
        </authorList>
    </citation>
    <scope>NUCLEOTIDE SEQUENCE [LARGE SCALE GENOMIC DNA]</scope>
    <source>
        <strain evidence="2 3">P1-7</strain>
    </source>
</reference>
<feature type="domain" description="H repeat-associated protein N-terminal" evidence="1">
    <location>
        <begin position="13"/>
        <end position="51"/>
    </location>
</feature>
<feature type="non-terminal residue" evidence="2">
    <location>
        <position position="52"/>
    </location>
</feature>
<dbReference type="AlphaFoldDB" id="A0A1C3XH06"/>
<sequence>MFEDDRPRLRVLLDHFSLVEDEREQWRVAHPLPEVLLLVVCGTIGACDDFDE</sequence>
<dbReference type="Pfam" id="PF13808">
    <property type="entry name" value="DDE_Tnp_1_assoc"/>
    <property type="match status" value="1"/>
</dbReference>
<dbReference type="EMBL" id="FMAF01000041">
    <property type="protein sequence ID" value="SCB51567.1"/>
    <property type="molecule type" value="Genomic_DNA"/>
</dbReference>
<evidence type="ECO:0000313" key="3">
    <source>
        <dbReference type="Proteomes" id="UP000199205"/>
    </source>
</evidence>
<evidence type="ECO:0000259" key="1">
    <source>
        <dbReference type="Pfam" id="PF13808"/>
    </source>
</evidence>
<evidence type="ECO:0000313" key="2">
    <source>
        <dbReference type="EMBL" id="SCB51567.1"/>
    </source>
</evidence>
<accession>A0A1C3XH06</accession>
<proteinExistence type="predicted"/>